<dbReference type="AlphaFoldDB" id="A0A2P8CT58"/>
<dbReference type="RefSeq" id="WP_106525326.1">
    <property type="nucleotide sequence ID" value="NZ_PYGD01000015.1"/>
</dbReference>
<protein>
    <recommendedName>
        <fullName evidence="3">DUF2116 family Zn-ribbon domain-containing protein</fullName>
    </recommendedName>
</protein>
<evidence type="ECO:0000313" key="1">
    <source>
        <dbReference type="EMBL" id="PSK88155.1"/>
    </source>
</evidence>
<accession>A0A2P8CT58</accession>
<evidence type="ECO:0000313" key="2">
    <source>
        <dbReference type="Proteomes" id="UP000240572"/>
    </source>
</evidence>
<dbReference type="EMBL" id="PYGD01000015">
    <property type="protein sequence ID" value="PSK88155.1"/>
    <property type="molecule type" value="Genomic_DNA"/>
</dbReference>
<comment type="caution">
    <text evidence="1">The sequence shown here is derived from an EMBL/GenBank/DDBJ whole genome shotgun (WGS) entry which is preliminary data.</text>
</comment>
<name>A0A2P8CT58_9BACT</name>
<dbReference type="OrthoDB" id="5187906at2"/>
<keyword evidence="2" id="KW-1185">Reference proteome</keyword>
<gene>
    <name evidence="1" type="ORF">B0I18_11549</name>
</gene>
<organism evidence="1 2">
    <name type="scientific">Taibaiella chishuiensis</name>
    <dbReference type="NCBI Taxonomy" id="1434707"/>
    <lineage>
        <taxon>Bacteria</taxon>
        <taxon>Pseudomonadati</taxon>
        <taxon>Bacteroidota</taxon>
        <taxon>Chitinophagia</taxon>
        <taxon>Chitinophagales</taxon>
        <taxon>Chitinophagaceae</taxon>
        <taxon>Taibaiella</taxon>
    </lineage>
</organism>
<sequence>METTTHRLCQACQKLLRGRLDKKFCDDYCRNTFNNHRNSDQNNLVRNINNALRKNRRLLEMLIPEGEDLKKIRKEHLVMLGFNFKYHTQHVRNQKGQVYYFSYEYGFLELEEEWLLVVRRKLDG</sequence>
<proteinExistence type="predicted"/>
<evidence type="ECO:0008006" key="3">
    <source>
        <dbReference type="Google" id="ProtNLM"/>
    </source>
</evidence>
<dbReference type="Proteomes" id="UP000240572">
    <property type="component" value="Unassembled WGS sequence"/>
</dbReference>
<reference evidence="1 2" key="1">
    <citation type="submission" date="2018-03" db="EMBL/GenBank/DDBJ databases">
        <title>Genomic Encyclopedia of Type Strains, Phase III (KMG-III): the genomes of soil and plant-associated and newly described type strains.</title>
        <authorList>
            <person name="Whitman W."/>
        </authorList>
    </citation>
    <scope>NUCLEOTIDE SEQUENCE [LARGE SCALE GENOMIC DNA]</scope>
    <source>
        <strain evidence="1 2">CGMCC 1.12700</strain>
    </source>
</reference>